<dbReference type="GO" id="GO:0003700">
    <property type="term" value="F:DNA-binding transcription factor activity"/>
    <property type="evidence" value="ECO:0007669"/>
    <property type="project" value="InterPro"/>
</dbReference>
<evidence type="ECO:0000256" key="3">
    <source>
        <dbReference type="ARBA" id="ARBA00023163"/>
    </source>
</evidence>
<dbReference type="PANTHER" id="PTHR43130">
    <property type="entry name" value="ARAC-FAMILY TRANSCRIPTIONAL REGULATOR"/>
    <property type="match status" value="1"/>
</dbReference>
<dbReference type="InterPro" id="IPR018060">
    <property type="entry name" value="HTH_AraC"/>
</dbReference>
<protein>
    <submittedName>
        <fullName evidence="5">Transcriptional regulator, AraC family with amidase-like domain</fullName>
    </submittedName>
</protein>
<dbReference type="InterPro" id="IPR009057">
    <property type="entry name" value="Homeodomain-like_sf"/>
</dbReference>
<proteinExistence type="predicted"/>
<dbReference type="Proteomes" id="UP000194474">
    <property type="component" value="Unassembled WGS sequence"/>
</dbReference>
<dbReference type="SUPFAM" id="SSF46689">
    <property type="entry name" value="Homeodomain-like"/>
    <property type="match status" value="2"/>
</dbReference>
<feature type="domain" description="HTH araC/xylS-type" evidence="4">
    <location>
        <begin position="229"/>
        <end position="326"/>
    </location>
</feature>
<dbReference type="AlphaFoldDB" id="A0A1Y6ESB0"/>
<sequence length="328" mass="35839">MFCHSPHVFRQISRRIEILGFPDCQLLDVAGPLQVFASANDLVRLSGLPAPYVPVVVAANTRLSTSSGLVLEAEPLAVNDGDLDTLIISGGWGVYPACEDAAFVEWIATRAKRARRAASVCSGAFLLASTGLLDGRRAVTHWGRCADFKARFPAVALDPDPIFIEDGKYWTSAGVTAGIDLALAMVEADLGRDLALAVARQLVVFLKRPGGQSQFSAALTLQDQGGRFDTLHGWILENLERPLSLPDLAEKAGMSERNFSRRYRAETGQTPARAVETLRVETARRMLEQGQPVARVARRCGFVSDETLRRAFTRRVGISPQAYRERFA</sequence>
<dbReference type="InterPro" id="IPR029062">
    <property type="entry name" value="Class_I_gatase-like"/>
</dbReference>
<keyword evidence="6" id="KW-1185">Reference proteome</keyword>
<accession>A0A1Y6ESB0</accession>
<evidence type="ECO:0000313" key="5">
    <source>
        <dbReference type="EMBL" id="SMQ65427.1"/>
    </source>
</evidence>
<dbReference type="InterPro" id="IPR052158">
    <property type="entry name" value="INH-QAR"/>
</dbReference>
<dbReference type="Gene3D" id="3.40.50.880">
    <property type="match status" value="1"/>
</dbReference>
<evidence type="ECO:0000256" key="2">
    <source>
        <dbReference type="ARBA" id="ARBA00023125"/>
    </source>
</evidence>
<gene>
    <name evidence="5" type="ORF">SAMN06295905_1223</name>
</gene>
<dbReference type="InterPro" id="IPR002818">
    <property type="entry name" value="DJ-1/PfpI"/>
</dbReference>
<dbReference type="EMBL" id="FXWK01000001">
    <property type="protein sequence ID" value="SMQ65427.1"/>
    <property type="molecule type" value="Genomic_DNA"/>
</dbReference>
<dbReference type="PROSITE" id="PS01124">
    <property type="entry name" value="HTH_ARAC_FAMILY_2"/>
    <property type="match status" value="1"/>
</dbReference>
<dbReference type="SMART" id="SM00342">
    <property type="entry name" value="HTH_ARAC"/>
    <property type="match status" value="1"/>
</dbReference>
<dbReference type="Gene3D" id="1.10.10.60">
    <property type="entry name" value="Homeodomain-like"/>
    <property type="match status" value="1"/>
</dbReference>
<keyword evidence="1" id="KW-0805">Transcription regulation</keyword>
<evidence type="ECO:0000256" key="1">
    <source>
        <dbReference type="ARBA" id="ARBA00023015"/>
    </source>
</evidence>
<dbReference type="Pfam" id="PF12833">
    <property type="entry name" value="HTH_18"/>
    <property type="match status" value="1"/>
</dbReference>
<name>A0A1Y6ESB0_9HYPH</name>
<dbReference type="PANTHER" id="PTHR43130:SF3">
    <property type="entry name" value="HTH-TYPE TRANSCRIPTIONAL REGULATOR RV1931C"/>
    <property type="match status" value="1"/>
</dbReference>
<dbReference type="GO" id="GO:0043565">
    <property type="term" value="F:sequence-specific DNA binding"/>
    <property type="evidence" value="ECO:0007669"/>
    <property type="project" value="InterPro"/>
</dbReference>
<dbReference type="CDD" id="cd03137">
    <property type="entry name" value="GATase1_AraC_1"/>
    <property type="match status" value="1"/>
</dbReference>
<keyword evidence="3" id="KW-0804">Transcription</keyword>
<keyword evidence="2" id="KW-0238">DNA-binding</keyword>
<evidence type="ECO:0000259" key="4">
    <source>
        <dbReference type="PROSITE" id="PS01124"/>
    </source>
</evidence>
<dbReference type="PROSITE" id="PS00041">
    <property type="entry name" value="HTH_ARAC_FAMILY_1"/>
    <property type="match status" value="1"/>
</dbReference>
<dbReference type="SUPFAM" id="SSF52317">
    <property type="entry name" value="Class I glutamine amidotransferase-like"/>
    <property type="match status" value="1"/>
</dbReference>
<reference evidence="6" key="1">
    <citation type="submission" date="2017-04" db="EMBL/GenBank/DDBJ databases">
        <authorList>
            <person name="Varghese N."/>
            <person name="Submissions S."/>
        </authorList>
    </citation>
    <scope>NUCLEOTIDE SEQUENCE [LARGE SCALE GENOMIC DNA]</scope>
</reference>
<organism evidence="5 6">
    <name type="scientific">Devosia lucknowensis</name>
    <dbReference type="NCBI Taxonomy" id="1096929"/>
    <lineage>
        <taxon>Bacteria</taxon>
        <taxon>Pseudomonadati</taxon>
        <taxon>Pseudomonadota</taxon>
        <taxon>Alphaproteobacteria</taxon>
        <taxon>Hyphomicrobiales</taxon>
        <taxon>Devosiaceae</taxon>
        <taxon>Devosia</taxon>
    </lineage>
</organism>
<dbReference type="InterPro" id="IPR018062">
    <property type="entry name" value="HTH_AraC-typ_CS"/>
</dbReference>
<evidence type="ECO:0000313" key="6">
    <source>
        <dbReference type="Proteomes" id="UP000194474"/>
    </source>
</evidence>
<dbReference type="Pfam" id="PF01965">
    <property type="entry name" value="DJ-1_PfpI"/>
    <property type="match status" value="1"/>
</dbReference>